<dbReference type="InterPro" id="IPR013022">
    <property type="entry name" value="Xyl_isomerase-like_TIM-brl"/>
</dbReference>
<organism evidence="2 3">
    <name type="scientific">Streptomyces phaeochromogenes</name>
    <dbReference type="NCBI Taxonomy" id="1923"/>
    <lineage>
        <taxon>Bacteria</taxon>
        <taxon>Bacillati</taxon>
        <taxon>Actinomycetota</taxon>
        <taxon>Actinomycetes</taxon>
        <taxon>Kitasatosporales</taxon>
        <taxon>Streptomycetaceae</taxon>
        <taxon>Streptomyces</taxon>
        <taxon>Streptomyces phaeochromogenes group</taxon>
    </lineage>
</organism>
<keyword evidence="2" id="KW-0413">Isomerase</keyword>
<evidence type="ECO:0000313" key="2">
    <source>
        <dbReference type="EMBL" id="WSD19749.1"/>
    </source>
</evidence>
<gene>
    <name evidence="2" type="ORF">OHB35_44595</name>
</gene>
<dbReference type="RefSeq" id="WP_326761686.1">
    <property type="nucleotide sequence ID" value="NZ_CP109135.1"/>
</dbReference>
<feature type="domain" description="Xylose isomerase-like TIM barrel" evidence="1">
    <location>
        <begin position="35"/>
        <end position="286"/>
    </location>
</feature>
<evidence type="ECO:0000313" key="3">
    <source>
        <dbReference type="Proteomes" id="UP001340816"/>
    </source>
</evidence>
<reference evidence="2 3" key="1">
    <citation type="submission" date="2022-10" db="EMBL/GenBank/DDBJ databases">
        <title>The complete genomes of actinobacterial strains from the NBC collection.</title>
        <authorList>
            <person name="Joergensen T.S."/>
            <person name="Alvarez Arevalo M."/>
            <person name="Sterndorff E.B."/>
            <person name="Faurdal D."/>
            <person name="Vuksanovic O."/>
            <person name="Mourched A.-S."/>
            <person name="Charusanti P."/>
            <person name="Shaw S."/>
            <person name="Blin K."/>
            <person name="Weber T."/>
        </authorList>
    </citation>
    <scope>NUCLEOTIDE SEQUENCE [LARGE SCALE GENOMIC DNA]</scope>
    <source>
        <strain evidence="2 3">NBC 01752</strain>
    </source>
</reference>
<proteinExistence type="predicted"/>
<dbReference type="InterPro" id="IPR036237">
    <property type="entry name" value="Xyl_isomerase-like_sf"/>
</dbReference>
<dbReference type="InterPro" id="IPR050312">
    <property type="entry name" value="IolE/XylAMocC-like"/>
</dbReference>
<dbReference type="PANTHER" id="PTHR12110">
    <property type="entry name" value="HYDROXYPYRUVATE ISOMERASE"/>
    <property type="match status" value="1"/>
</dbReference>
<accession>A0ABZ1HP01</accession>
<keyword evidence="3" id="KW-1185">Reference proteome</keyword>
<dbReference type="Pfam" id="PF01261">
    <property type="entry name" value="AP_endonuc_2"/>
    <property type="match status" value="1"/>
</dbReference>
<evidence type="ECO:0000259" key="1">
    <source>
        <dbReference type="Pfam" id="PF01261"/>
    </source>
</evidence>
<dbReference type="EMBL" id="CP109135">
    <property type="protein sequence ID" value="WSD19749.1"/>
    <property type="molecule type" value="Genomic_DNA"/>
</dbReference>
<dbReference type="SUPFAM" id="SSF51658">
    <property type="entry name" value="Xylose isomerase-like"/>
    <property type="match status" value="1"/>
</dbReference>
<dbReference type="Gene3D" id="3.20.20.150">
    <property type="entry name" value="Divalent-metal-dependent TIM barrel enzymes"/>
    <property type="match status" value="1"/>
</dbReference>
<name>A0ABZ1HP01_STRPH</name>
<sequence>MSGTAQVAFNPLTWYFSSSGQFAPDDAPPLAHIYREIREAGFHAVHTEMPQDMSVDDYRRLLDDSGLAPAPGYFHTAFSDPARIPGAVEEAKRTAGHHAQLGLSRIFIADGFSDGPRRERPAQGADADAARLDRIATAIGTVAEAMVAEGVTPCLHQHVGTWIETESETEAVLAAVDRELLLLGPDTGHLAWAGVDPARFIEKHLDRIGAVHLKDLHGAIRTEAFTESLDYFSAGARHLWTEPGRGDIDFDDVLDVLSRFDGWYVIEVDVADQPTPRDTATVSARWVSERLTGGHNDRVAS</sequence>
<dbReference type="GO" id="GO:0016853">
    <property type="term" value="F:isomerase activity"/>
    <property type="evidence" value="ECO:0007669"/>
    <property type="project" value="UniProtKB-KW"/>
</dbReference>
<dbReference type="Proteomes" id="UP001340816">
    <property type="component" value="Chromosome"/>
</dbReference>
<protein>
    <submittedName>
        <fullName evidence="2">Sugar phosphate isomerase/epimerase</fullName>
    </submittedName>
</protein>